<accession>A0A1V8ZZY2</accession>
<dbReference type="InterPro" id="IPR051052">
    <property type="entry name" value="Diverse_substrate_MTase"/>
</dbReference>
<proteinExistence type="predicted"/>
<dbReference type="SUPFAM" id="SSF53335">
    <property type="entry name" value="S-adenosyl-L-methionine-dependent methyltransferases"/>
    <property type="match status" value="1"/>
</dbReference>
<organism evidence="4 5">
    <name type="scientific">Saccharomonospora piscinae</name>
    <dbReference type="NCBI Taxonomy" id="687388"/>
    <lineage>
        <taxon>Bacteria</taxon>
        <taxon>Bacillati</taxon>
        <taxon>Actinomycetota</taxon>
        <taxon>Actinomycetes</taxon>
        <taxon>Pseudonocardiales</taxon>
        <taxon>Pseudonocardiaceae</taxon>
        <taxon>Saccharomonospora</taxon>
    </lineage>
</organism>
<gene>
    <name evidence="4" type="ORF">B1813_17995</name>
</gene>
<protein>
    <submittedName>
        <fullName evidence="4">SAM-dependent methyltransferase</fullName>
    </submittedName>
</protein>
<dbReference type="InterPro" id="IPR029063">
    <property type="entry name" value="SAM-dependent_MTases_sf"/>
</dbReference>
<dbReference type="Proteomes" id="UP000192591">
    <property type="component" value="Unassembled WGS sequence"/>
</dbReference>
<comment type="caution">
    <text evidence="4">The sequence shown here is derived from an EMBL/GenBank/DDBJ whole genome shotgun (WGS) entry which is preliminary data.</text>
</comment>
<evidence type="ECO:0000256" key="2">
    <source>
        <dbReference type="ARBA" id="ARBA00022679"/>
    </source>
</evidence>
<dbReference type="Gene3D" id="3.40.50.150">
    <property type="entry name" value="Vaccinia Virus protein VP39"/>
    <property type="match status" value="1"/>
</dbReference>
<dbReference type="GO" id="GO:0032259">
    <property type="term" value="P:methylation"/>
    <property type="evidence" value="ECO:0007669"/>
    <property type="project" value="UniProtKB-KW"/>
</dbReference>
<name>A0A1V8ZZY2_SACPI</name>
<evidence type="ECO:0000259" key="3">
    <source>
        <dbReference type="Pfam" id="PF13649"/>
    </source>
</evidence>
<dbReference type="PANTHER" id="PTHR44942:SF4">
    <property type="entry name" value="METHYLTRANSFERASE TYPE 11 DOMAIN-CONTAINING PROTEIN"/>
    <property type="match status" value="1"/>
</dbReference>
<evidence type="ECO:0000313" key="4">
    <source>
        <dbReference type="EMBL" id="OQO90358.1"/>
    </source>
</evidence>
<dbReference type="InterPro" id="IPR041698">
    <property type="entry name" value="Methyltransf_25"/>
</dbReference>
<keyword evidence="5" id="KW-1185">Reference proteome</keyword>
<dbReference type="CDD" id="cd02440">
    <property type="entry name" value="AdoMet_MTases"/>
    <property type="match status" value="1"/>
</dbReference>
<dbReference type="RefSeq" id="WP_081193892.1">
    <property type="nucleotide sequence ID" value="NZ_MWIH01000007.1"/>
</dbReference>
<dbReference type="AlphaFoldDB" id="A0A1V8ZZY2"/>
<dbReference type="PANTHER" id="PTHR44942">
    <property type="entry name" value="METHYLTRANSF_11 DOMAIN-CONTAINING PROTEIN"/>
    <property type="match status" value="1"/>
</dbReference>
<dbReference type="STRING" id="1962155.B1813_17995"/>
<dbReference type="EMBL" id="MWIH01000007">
    <property type="protein sequence ID" value="OQO90358.1"/>
    <property type="molecule type" value="Genomic_DNA"/>
</dbReference>
<dbReference type="GO" id="GO:0008168">
    <property type="term" value="F:methyltransferase activity"/>
    <property type="evidence" value="ECO:0007669"/>
    <property type="project" value="UniProtKB-KW"/>
</dbReference>
<feature type="domain" description="Methyltransferase" evidence="3">
    <location>
        <begin position="40"/>
        <end position="137"/>
    </location>
</feature>
<dbReference type="Pfam" id="PF13649">
    <property type="entry name" value="Methyltransf_25"/>
    <property type="match status" value="1"/>
</dbReference>
<keyword evidence="1 4" id="KW-0489">Methyltransferase</keyword>
<evidence type="ECO:0000313" key="5">
    <source>
        <dbReference type="Proteomes" id="UP000192591"/>
    </source>
</evidence>
<reference evidence="4 5" key="1">
    <citation type="submission" date="2017-02" db="EMBL/GenBank/DDBJ databases">
        <title>Draft genome of Saccharomonospora sp. 154.</title>
        <authorList>
            <person name="Alonso-Carmona G.S."/>
            <person name="De La Haba R."/>
            <person name="Vera-Gargallo B."/>
            <person name="Sandoval-Trujillo A.H."/>
            <person name="Ramirez-Duran N."/>
            <person name="Ventosa A."/>
        </authorList>
    </citation>
    <scope>NUCLEOTIDE SEQUENCE [LARGE SCALE GENOMIC DNA]</scope>
    <source>
        <strain evidence="4 5">LRS4.154</strain>
    </source>
</reference>
<sequence>MSQGFRGEVVDFYHRYRRGYPDAVVRRLVDAFALGPDDTVADVGCGTGQLTLALSGRVGAVIGLDPEADMLARARAEAGEHGVTNALWLLGGDTDMPALHAAVGDGGLACVTIAQALHWMDHETLFARLPPLLRPGGGVAVVTNGLPLWQQDTPWSRALNGALAEWVGHPLTARCGTDEKSRRAYRTALADAGFTVRTRTVAYTDELSMEQLVGGVYSAMSADLLPAPDRRPALTESLTRAVEAHAPFVEEVRVHLLLATLIHEGHT</sequence>
<evidence type="ECO:0000256" key="1">
    <source>
        <dbReference type="ARBA" id="ARBA00022603"/>
    </source>
</evidence>
<keyword evidence="2 4" id="KW-0808">Transferase</keyword>